<evidence type="ECO:0000259" key="1">
    <source>
        <dbReference type="PROSITE" id="PS51379"/>
    </source>
</evidence>
<gene>
    <name evidence="2" type="primary">frx-2</name>
    <name evidence="2" type="ORF">DSCO28_16790</name>
</gene>
<evidence type="ECO:0000313" key="2">
    <source>
        <dbReference type="EMBL" id="BBO81113.1"/>
    </source>
</evidence>
<dbReference type="InterPro" id="IPR017896">
    <property type="entry name" value="4Fe4S_Fe-S-bd"/>
</dbReference>
<dbReference type="EMBL" id="AP021876">
    <property type="protein sequence ID" value="BBO81113.1"/>
    <property type="molecule type" value="Genomic_DNA"/>
</dbReference>
<reference evidence="2 3" key="1">
    <citation type="submission" date="2019-11" db="EMBL/GenBank/DDBJ databases">
        <title>Comparative genomics of hydrocarbon-degrading Desulfosarcina strains.</title>
        <authorList>
            <person name="Watanabe M."/>
            <person name="Kojima H."/>
            <person name="Fukui M."/>
        </authorList>
    </citation>
    <scope>NUCLEOTIDE SEQUENCE [LARGE SCALE GENOMIC DNA]</scope>
    <source>
        <strain evidence="2 3">28bB2T</strain>
    </source>
</reference>
<evidence type="ECO:0000313" key="3">
    <source>
        <dbReference type="Proteomes" id="UP000425960"/>
    </source>
</evidence>
<dbReference type="Gene3D" id="3.30.70.20">
    <property type="match status" value="1"/>
</dbReference>
<organism evidence="2 3">
    <name type="scientific">Desulfosarcina ovata subsp. sediminis</name>
    <dbReference type="NCBI Taxonomy" id="885957"/>
    <lineage>
        <taxon>Bacteria</taxon>
        <taxon>Pseudomonadati</taxon>
        <taxon>Thermodesulfobacteriota</taxon>
        <taxon>Desulfobacteria</taxon>
        <taxon>Desulfobacterales</taxon>
        <taxon>Desulfosarcinaceae</taxon>
        <taxon>Desulfosarcina</taxon>
    </lineage>
</organism>
<sequence>MLYEITDDCSLCGRCADECQITAIKEEGQKYEIDQGICVACGACVFICDEGAIVKVAN</sequence>
<dbReference type="Pfam" id="PF13187">
    <property type="entry name" value="Fer4_9"/>
    <property type="match status" value="1"/>
</dbReference>
<dbReference type="PROSITE" id="PS51379">
    <property type="entry name" value="4FE4S_FER_2"/>
    <property type="match status" value="1"/>
</dbReference>
<accession>A0A5K7ZRC2</accession>
<feature type="domain" description="4Fe-4S ferredoxin-type" evidence="1">
    <location>
        <begin position="29"/>
        <end position="58"/>
    </location>
</feature>
<dbReference type="RefSeq" id="WP_083455770.1">
    <property type="nucleotide sequence ID" value="NZ_AP021876.1"/>
</dbReference>
<protein>
    <submittedName>
        <fullName evidence="2">Ferredoxin</fullName>
    </submittedName>
</protein>
<dbReference type="SUPFAM" id="SSF54862">
    <property type="entry name" value="4Fe-4S ferredoxins"/>
    <property type="match status" value="1"/>
</dbReference>
<dbReference type="KEGG" id="dov:DSCO28_16790"/>
<dbReference type="AlphaFoldDB" id="A0A5K7ZRC2"/>
<proteinExistence type="predicted"/>
<name>A0A5K7ZRC2_9BACT</name>
<dbReference type="Proteomes" id="UP000425960">
    <property type="component" value="Chromosome"/>
</dbReference>